<evidence type="ECO:0000313" key="3">
    <source>
        <dbReference type="Proteomes" id="UP000269097"/>
    </source>
</evidence>
<protein>
    <recommendedName>
        <fullName evidence="4">ABC transporter permease</fullName>
    </recommendedName>
</protein>
<feature type="transmembrane region" description="Helical" evidence="1">
    <location>
        <begin position="201"/>
        <end position="219"/>
    </location>
</feature>
<feature type="transmembrane region" description="Helical" evidence="1">
    <location>
        <begin position="141"/>
        <end position="158"/>
    </location>
</feature>
<dbReference type="KEGG" id="coh:EAV92_01785"/>
<evidence type="ECO:0000256" key="1">
    <source>
        <dbReference type="SAM" id="Phobius"/>
    </source>
</evidence>
<feature type="transmembrane region" description="Helical" evidence="1">
    <location>
        <begin position="54"/>
        <end position="78"/>
    </location>
</feature>
<gene>
    <name evidence="2" type="ORF">EAV92_01785</name>
</gene>
<sequence length="440" mass="48910">MRWTTRSRRWCGRRTRKGEPRVPDGSEEQRRFLLSLRGKRAAAFRSEVVPYFRYVLQSGFGLAASAILFAAVIGYANLLRDMPPNLPAGIIGAAALALAAVWSPMRTYLMPADPVFLLPMEMTVLHSYIRPAFMNAVRTGVFRPLAVYCIFVPLYVRAPATESEASGRSLALLGLIFAAVGAWNAYGAWRERQTIGQGARMLLRAARYAATLASVWALLNGAPLPAAGLTAGLLLLLGLVWRMTRQQKLPWERLIREEAAARRRWYRFLSWFVDVPSQDSRPAKRRWAAWIPERMAWNRGRAWPYLYGKTFIRGETFGAWARWHAAAFLVILAADHGAVSWVAFALAAFVGGVQLTELAGFKLALSAESLPLERDERRFAAAKTARAAGTAGTVLLWLAAAVPQGAYRETTGIALLAAGILWSVWVIPRRLAKPREDEDD</sequence>
<accession>A0A3G3JTA4</accession>
<evidence type="ECO:0000313" key="2">
    <source>
        <dbReference type="EMBL" id="AYQ71424.1"/>
    </source>
</evidence>
<feature type="transmembrane region" description="Helical" evidence="1">
    <location>
        <begin position="410"/>
        <end position="427"/>
    </location>
</feature>
<feature type="transmembrane region" description="Helical" evidence="1">
    <location>
        <begin position="170"/>
        <end position="189"/>
    </location>
</feature>
<proteinExistence type="predicted"/>
<dbReference type="EMBL" id="CP033433">
    <property type="protein sequence ID" value="AYQ71424.1"/>
    <property type="molecule type" value="Genomic_DNA"/>
</dbReference>
<reference evidence="2 3" key="1">
    <citation type="submission" date="2018-10" db="EMBL/GenBank/DDBJ databases">
        <title>Genome Sequence of Cohnella sp.</title>
        <authorList>
            <person name="Srinivasan S."/>
            <person name="Kim M.K."/>
        </authorList>
    </citation>
    <scope>NUCLEOTIDE SEQUENCE [LARGE SCALE GENOMIC DNA]</scope>
    <source>
        <strain evidence="2 3">18JY8-7</strain>
    </source>
</reference>
<evidence type="ECO:0008006" key="4">
    <source>
        <dbReference type="Google" id="ProtNLM"/>
    </source>
</evidence>
<keyword evidence="3" id="KW-1185">Reference proteome</keyword>
<name>A0A3G3JTA4_9BACL</name>
<keyword evidence="1" id="KW-0472">Membrane</keyword>
<keyword evidence="1" id="KW-0812">Transmembrane</keyword>
<dbReference type="Pfam" id="PF05975">
    <property type="entry name" value="EcsB"/>
    <property type="match status" value="1"/>
</dbReference>
<dbReference type="AlphaFoldDB" id="A0A3G3JTA4"/>
<keyword evidence="1" id="KW-1133">Transmembrane helix</keyword>
<dbReference type="InterPro" id="IPR010288">
    <property type="entry name" value="EcsB_ABC"/>
</dbReference>
<feature type="transmembrane region" description="Helical" evidence="1">
    <location>
        <begin position="85"/>
        <end position="102"/>
    </location>
</feature>
<organism evidence="2 3">
    <name type="scientific">Cohnella candidum</name>
    <dbReference type="NCBI Taxonomy" id="2674991"/>
    <lineage>
        <taxon>Bacteria</taxon>
        <taxon>Bacillati</taxon>
        <taxon>Bacillota</taxon>
        <taxon>Bacilli</taxon>
        <taxon>Bacillales</taxon>
        <taxon>Paenibacillaceae</taxon>
        <taxon>Cohnella</taxon>
    </lineage>
</organism>
<feature type="transmembrane region" description="Helical" evidence="1">
    <location>
        <begin position="225"/>
        <end position="244"/>
    </location>
</feature>
<dbReference type="Proteomes" id="UP000269097">
    <property type="component" value="Chromosome"/>
</dbReference>
<dbReference type="GO" id="GO:0016020">
    <property type="term" value="C:membrane"/>
    <property type="evidence" value="ECO:0007669"/>
    <property type="project" value="InterPro"/>
</dbReference>